<proteinExistence type="predicted"/>
<protein>
    <submittedName>
        <fullName evidence="1">Uncharacterized protein</fullName>
    </submittedName>
</protein>
<name>A0A7R9AN22_TIMSH</name>
<accession>A0A7R9AN22</accession>
<gene>
    <name evidence="1" type="ORF">TSIB3V08_LOCUS1075</name>
</gene>
<sequence length="436" mass="50564">MVILPNHGMKSKKMSCILLLNNYYKNMEVLIILYFLIVCKELEHGVAFHPFNLRLQIQMEAMVRQSNGKIPGRVALKKSGYNGTPVINIDHQLSIISLQASRNNTLLNSEIMNKEVQLCSQLPKIYNTVLDSETDEPTSIKYECDFDRTFNIPWSLEGAIVITTFSAYFRCSAIKLKKKLISKSCQILLSSSCERWVGRGQLLQVMKGCTETLLEFLEQDQENRSCSETLQEFLEHNQDSLYQAQPVFQDSRFSIIQRQKRQRALEGEKEENGCSDALLEFLEQNQESVYKSQPLFMDGYNETLLEFLEQNQDNHNNVYKSQPVFQHTPYTRKQFLHLLLAVAYSPYFCGVWTLGYTGTLLEFLEQNQENMYNSQPFFMDSQFATKQVGKRRNQSKGLFITTQDGYLHHSPFWPLLTRLSKTMAHDDYIQHSPIPD</sequence>
<organism evidence="1">
    <name type="scientific">Timema shepardi</name>
    <name type="common">Walking stick</name>
    <dbReference type="NCBI Taxonomy" id="629360"/>
    <lineage>
        <taxon>Eukaryota</taxon>
        <taxon>Metazoa</taxon>
        <taxon>Ecdysozoa</taxon>
        <taxon>Arthropoda</taxon>
        <taxon>Hexapoda</taxon>
        <taxon>Insecta</taxon>
        <taxon>Pterygota</taxon>
        <taxon>Neoptera</taxon>
        <taxon>Polyneoptera</taxon>
        <taxon>Phasmatodea</taxon>
        <taxon>Timematodea</taxon>
        <taxon>Timematoidea</taxon>
        <taxon>Timematidae</taxon>
        <taxon>Timema</taxon>
    </lineage>
</organism>
<dbReference type="EMBL" id="OC000291">
    <property type="protein sequence ID" value="CAD7256800.1"/>
    <property type="molecule type" value="Genomic_DNA"/>
</dbReference>
<dbReference type="AlphaFoldDB" id="A0A7R9AN22"/>
<reference evidence="1" key="1">
    <citation type="submission" date="2020-11" db="EMBL/GenBank/DDBJ databases">
        <authorList>
            <person name="Tran Van P."/>
        </authorList>
    </citation>
    <scope>NUCLEOTIDE SEQUENCE</scope>
</reference>
<evidence type="ECO:0000313" key="1">
    <source>
        <dbReference type="EMBL" id="CAD7256800.1"/>
    </source>
</evidence>